<dbReference type="OrthoDB" id="1751331at2759"/>
<dbReference type="Proteomes" id="UP000663877">
    <property type="component" value="Unassembled WGS sequence"/>
</dbReference>
<dbReference type="SUPFAM" id="SSF50249">
    <property type="entry name" value="Nucleic acid-binding proteins"/>
    <property type="match status" value="1"/>
</dbReference>
<proteinExistence type="inferred from homology"/>
<keyword evidence="8" id="KW-1185">Reference proteome</keyword>
<evidence type="ECO:0000313" key="8">
    <source>
        <dbReference type="Proteomes" id="UP000663832"/>
    </source>
</evidence>
<evidence type="ECO:0000256" key="1">
    <source>
        <dbReference type="ARBA" id="ARBA00005690"/>
    </source>
</evidence>
<evidence type="ECO:0000256" key="5">
    <source>
        <dbReference type="ARBA" id="ARBA00023125"/>
    </source>
</evidence>
<dbReference type="FunFam" id="2.40.50.140:FF:000041">
    <property type="entry name" value="Replication protein A subunit"/>
    <property type="match status" value="1"/>
</dbReference>
<evidence type="ECO:0000313" key="6">
    <source>
        <dbReference type="EMBL" id="CAF1532297.1"/>
    </source>
</evidence>
<accession>A0A815VAK8</accession>
<dbReference type="CDD" id="cd04474">
    <property type="entry name" value="RPA1_DBD_A"/>
    <property type="match status" value="1"/>
</dbReference>
<reference evidence="6" key="1">
    <citation type="submission" date="2021-02" db="EMBL/GenBank/DDBJ databases">
        <authorList>
            <person name="Nowell W R."/>
        </authorList>
    </citation>
    <scope>NUCLEOTIDE SEQUENCE</scope>
</reference>
<keyword evidence="3" id="KW-0863">Zinc-finger</keyword>
<keyword evidence="2" id="KW-0479">Metal-binding</keyword>
<dbReference type="GO" id="GO:0008270">
    <property type="term" value="F:zinc ion binding"/>
    <property type="evidence" value="ECO:0007669"/>
    <property type="project" value="UniProtKB-KW"/>
</dbReference>
<keyword evidence="5" id="KW-0238">DNA-binding</keyword>
<gene>
    <name evidence="6" type="ORF">BJG266_LOCUS44994</name>
    <name evidence="7" type="ORF">QVE165_LOCUS61967</name>
</gene>
<comment type="caution">
    <text evidence="6">The sequence shown here is derived from an EMBL/GenBank/DDBJ whole genome shotgun (WGS) entry which is preliminary data.</text>
</comment>
<dbReference type="Gene3D" id="2.40.50.140">
    <property type="entry name" value="Nucleic acid-binding proteins"/>
    <property type="match status" value="1"/>
</dbReference>
<dbReference type="AlphaFoldDB" id="A0A815VAK8"/>
<keyword evidence="4" id="KW-0862">Zinc</keyword>
<evidence type="ECO:0000313" key="9">
    <source>
        <dbReference type="Proteomes" id="UP000663877"/>
    </source>
</evidence>
<dbReference type="Proteomes" id="UP000663832">
    <property type="component" value="Unassembled WGS sequence"/>
</dbReference>
<evidence type="ECO:0000256" key="4">
    <source>
        <dbReference type="ARBA" id="ARBA00022833"/>
    </source>
</evidence>
<organism evidence="6 9">
    <name type="scientific">Adineta steineri</name>
    <dbReference type="NCBI Taxonomy" id="433720"/>
    <lineage>
        <taxon>Eukaryota</taxon>
        <taxon>Metazoa</taxon>
        <taxon>Spiralia</taxon>
        <taxon>Gnathifera</taxon>
        <taxon>Rotifera</taxon>
        <taxon>Eurotatoria</taxon>
        <taxon>Bdelloidea</taxon>
        <taxon>Adinetida</taxon>
        <taxon>Adinetidae</taxon>
        <taxon>Adineta</taxon>
    </lineage>
</organism>
<dbReference type="EMBL" id="CAJNOI010003897">
    <property type="protein sequence ID" value="CAF1532297.1"/>
    <property type="molecule type" value="Genomic_DNA"/>
</dbReference>
<name>A0A815VAK8_9BILA</name>
<dbReference type="GO" id="GO:0003677">
    <property type="term" value="F:DNA binding"/>
    <property type="evidence" value="ECO:0007669"/>
    <property type="project" value="UniProtKB-KW"/>
</dbReference>
<sequence>MSEDHIQLSTNALMDYFDGNTQIQAVLQVTINTISKLYIVDQIKLFPLWNLKVVDNSHADEDSSLCYRITISERILSYSCRSTNGIVPNKTSIHQYSNARGQGVVFSFDLMDNTAKLLVTAFNNEYNKLHPTIHNGQMYILAKDIVKPVTRQYNKLSWNYEIIVTQETSINHSATENHINSSTSRRNFLRLCYISNQHTDAVIDNLYFQFIIIS</sequence>
<evidence type="ECO:0000313" key="7">
    <source>
        <dbReference type="EMBL" id="CAF1654123.1"/>
    </source>
</evidence>
<evidence type="ECO:0000256" key="3">
    <source>
        <dbReference type="ARBA" id="ARBA00022771"/>
    </source>
</evidence>
<comment type="similarity">
    <text evidence="1">Belongs to the replication factor A protein 1 family.</text>
</comment>
<dbReference type="InterPro" id="IPR012340">
    <property type="entry name" value="NA-bd_OB-fold"/>
</dbReference>
<protein>
    <submittedName>
        <fullName evidence="6">Uncharacterized protein</fullName>
    </submittedName>
</protein>
<evidence type="ECO:0000256" key="2">
    <source>
        <dbReference type="ARBA" id="ARBA00022723"/>
    </source>
</evidence>
<dbReference type="EMBL" id="CAJNOM010004264">
    <property type="protein sequence ID" value="CAF1654123.1"/>
    <property type="molecule type" value="Genomic_DNA"/>
</dbReference>